<dbReference type="InterPro" id="IPR013538">
    <property type="entry name" value="ASHA1/2-like_C"/>
</dbReference>
<comment type="similarity">
    <text evidence="1">Belongs to the AHA1 family.</text>
</comment>
<evidence type="ECO:0000259" key="2">
    <source>
        <dbReference type="Pfam" id="PF08327"/>
    </source>
</evidence>
<gene>
    <name evidence="3" type="ORF">HUG12_00090</name>
</gene>
<dbReference type="InterPro" id="IPR023393">
    <property type="entry name" value="START-like_dom_sf"/>
</dbReference>
<reference evidence="3 4" key="1">
    <citation type="submission" date="2020-06" db="EMBL/GenBank/DDBJ databases">
        <title>NJ-3-1, isolated from saline soil.</title>
        <authorList>
            <person name="Cui H.L."/>
            <person name="Shi X."/>
        </authorList>
    </citation>
    <scope>NUCLEOTIDE SEQUENCE [LARGE SCALE GENOMIC DNA]</scope>
    <source>
        <strain evidence="3 4">NJ-3-1</strain>
    </source>
</reference>
<dbReference type="Pfam" id="PF08327">
    <property type="entry name" value="AHSA1"/>
    <property type="match status" value="2"/>
</dbReference>
<dbReference type="Gene3D" id="3.30.530.20">
    <property type="match status" value="2"/>
</dbReference>
<protein>
    <submittedName>
        <fullName evidence="3">SRPBCC domain-containing protein</fullName>
    </submittedName>
</protein>
<dbReference type="EMBL" id="CP058579">
    <property type="protein sequence ID" value="QLG63930.1"/>
    <property type="molecule type" value="Genomic_DNA"/>
</dbReference>
<evidence type="ECO:0000256" key="1">
    <source>
        <dbReference type="ARBA" id="ARBA00006817"/>
    </source>
</evidence>
<accession>A0A7D5LDB9</accession>
<feature type="domain" description="Activator of Hsp90 ATPase homologue 1/2-like C-terminal" evidence="2">
    <location>
        <begin position="26"/>
        <end position="147"/>
    </location>
</feature>
<dbReference type="SUPFAM" id="SSF55961">
    <property type="entry name" value="Bet v1-like"/>
    <property type="match status" value="2"/>
</dbReference>
<sequence length="306" mass="33831">MTNTDTIDETKIETTDTTLTLRRTFDASRERVWQAFTDPEELERWFVPDGMTAEVHAQELESGGDMSISWTDGENRIDNEGTYVEVVEHERLVTGEETEAGELRVIYEFQDVQDGTEVVVTQEFPGEVPDGAAEGWTGMLENLAALLQESGADPTEADERSMTVSRVVEASPERVYEAFLDPDELAQWLPPTGFSAEVHHLEAEEGGTFRATFTGETEEFADYGHSFGGTYRELVSGERIVYTESFETDDPAMAGEMTVTVTFETVPAGTEIIVRHEGFPEATSPSDANEGWTDSLGNLADVVEEA</sequence>
<evidence type="ECO:0000313" key="3">
    <source>
        <dbReference type="EMBL" id="QLG63930.1"/>
    </source>
</evidence>
<proteinExistence type="inferred from homology"/>
<dbReference type="KEGG" id="halu:HUG12_00090"/>
<name>A0A7D5LDB9_9EURY</name>
<feature type="domain" description="Activator of Hsp90 ATPase homologue 1/2-like C-terminal" evidence="2">
    <location>
        <begin position="170"/>
        <end position="304"/>
    </location>
</feature>
<dbReference type="AlphaFoldDB" id="A0A7D5LDB9"/>
<dbReference type="Proteomes" id="UP000509626">
    <property type="component" value="Chromosome"/>
</dbReference>
<dbReference type="CDD" id="cd07814">
    <property type="entry name" value="SRPBCC_CalC_Aha1-like"/>
    <property type="match status" value="1"/>
</dbReference>
<keyword evidence="4" id="KW-1185">Reference proteome</keyword>
<organism evidence="3 4">
    <name type="scientific">Halorarum salinum</name>
    <dbReference type="NCBI Taxonomy" id="2743089"/>
    <lineage>
        <taxon>Archaea</taxon>
        <taxon>Methanobacteriati</taxon>
        <taxon>Methanobacteriota</taxon>
        <taxon>Stenosarchaea group</taxon>
        <taxon>Halobacteria</taxon>
        <taxon>Halobacteriales</taxon>
        <taxon>Haloferacaceae</taxon>
        <taxon>Halorarum</taxon>
    </lineage>
</organism>
<evidence type="ECO:0000313" key="4">
    <source>
        <dbReference type="Proteomes" id="UP000509626"/>
    </source>
</evidence>